<keyword evidence="4" id="KW-0804">Transcription</keyword>
<dbReference type="GO" id="GO:0005634">
    <property type="term" value="C:nucleus"/>
    <property type="evidence" value="ECO:0007669"/>
    <property type="project" value="UniProtKB-SubCell"/>
</dbReference>
<accession>A0AAW1Y813</accession>
<sequence length="108" mass="12676">MDRACVKKLTLSDVQNKLAVPSDMAAIMPPADPERNIPIRVLDDWGQVYNFYLSGRRGRYIKPVFQAKEWRAFIKCRGAKDGDQIYFWHEVDESKHTQYCIVFCKNYL</sequence>
<keyword evidence="2" id="KW-0805">Transcription regulation</keyword>
<dbReference type="InterPro" id="IPR003340">
    <property type="entry name" value="B3_DNA-bd"/>
</dbReference>
<evidence type="ECO:0000256" key="3">
    <source>
        <dbReference type="ARBA" id="ARBA00023125"/>
    </source>
</evidence>
<comment type="caution">
    <text evidence="6">The sequence shown here is derived from an EMBL/GenBank/DDBJ whole genome shotgun (WGS) entry which is preliminary data.</text>
</comment>
<evidence type="ECO:0000256" key="2">
    <source>
        <dbReference type="ARBA" id="ARBA00023015"/>
    </source>
</evidence>
<dbReference type="CDD" id="cd10017">
    <property type="entry name" value="B3_DNA"/>
    <property type="match status" value="1"/>
</dbReference>
<evidence type="ECO:0000256" key="1">
    <source>
        <dbReference type="ARBA" id="ARBA00004123"/>
    </source>
</evidence>
<keyword evidence="5" id="KW-0539">Nucleus</keyword>
<dbReference type="InterPro" id="IPR015300">
    <property type="entry name" value="DNA-bd_pseudobarrel_sf"/>
</dbReference>
<dbReference type="AlphaFoldDB" id="A0AAW1Y813"/>
<keyword evidence="7" id="KW-1185">Reference proteome</keyword>
<evidence type="ECO:0008006" key="8">
    <source>
        <dbReference type="Google" id="ProtNLM"/>
    </source>
</evidence>
<protein>
    <recommendedName>
        <fullName evidence="8">TF-B3 domain-containing protein</fullName>
    </recommendedName>
</protein>
<evidence type="ECO:0000256" key="5">
    <source>
        <dbReference type="ARBA" id="ARBA00023242"/>
    </source>
</evidence>
<comment type="subcellular location">
    <subcellularLocation>
        <location evidence="1">Nucleus</location>
    </subcellularLocation>
</comment>
<reference evidence="6 7" key="1">
    <citation type="journal article" date="2023" name="G3 (Bethesda)">
        <title>A chromosome-length genome assembly and annotation of blackberry (Rubus argutus, cv. 'Hillquist').</title>
        <authorList>
            <person name="Bruna T."/>
            <person name="Aryal R."/>
            <person name="Dudchenko O."/>
            <person name="Sargent D.J."/>
            <person name="Mead D."/>
            <person name="Buti M."/>
            <person name="Cavallini A."/>
            <person name="Hytonen T."/>
            <person name="Andres J."/>
            <person name="Pham M."/>
            <person name="Weisz D."/>
            <person name="Mascagni F."/>
            <person name="Usai G."/>
            <person name="Natali L."/>
            <person name="Bassil N."/>
            <person name="Fernandez G.E."/>
            <person name="Lomsadze A."/>
            <person name="Armour M."/>
            <person name="Olukolu B."/>
            <person name="Poorten T."/>
            <person name="Britton C."/>
            <person name="Davik J."/>
            <person name="Ashrafi H."/>
            <person name="Aiden E.L."/>
            <person name="Borodovsky M."/>
            <person name="Worthington M."/>
        </authorList>
    </citation>
    <scope>NUCLEOTIDE SEQUENCE [LARGE SCALE GENOMIC DNA]</scope>
    <source>
        <strain evidence="6">PI 553951</strain>
    </source>
</reference>
<evidence type="ECO:0000313" key="6">
    <source>
        <dbReference type="EMBL" id="KAK9944205.1"/>
    </source>
</evidence>
<evidence type="ECO:0000313" key="7">
    <source>
        <dbReference type="Proteomes" id="UP001457282"/>
    </source>
</evidence>
<dbReference type="GO" id="GO:0003677">
    <property type="term" value="F:DNA binding"/>
    <property type="evidence" value="ECO:0007669"/>
    <property type="project" value="UniProtKB-KW"/>
</dbReference>
<evidence type="ECO:0000256" key="4">
    <source>
        <dbReference type="ARBA" id="ARBA00023163"/>
    </source>
</evidence>
<dbReference type="EMBL" id="JBEDUW010000002">
    <property type="protein sequence ID" value="KAK9944205.1"/>
    <property type="molecule type" value="Genomic_DNA"/>
</dbReference>
<organism evidence="6 7">
    <name type="scientific">Rubus argutus</name>
    <name type="common">Southern blackberry</name>
    <dbReference type="NCBI Taxonomy" id="59490"/>
    <lineage>
        <taxon>Eukaryota</taxon>
        <taxon>Viridiplantae</taxon>
        <taxon>Streptophyta</taxon>
        <taxon>Embryophyta</taxon>
        <taxon>Tracheophyta</taxon>
        <taxon>Spermatophyta</taxon>
        <taxon>Magnoliopsida</taxon>
        <taxon>eudicotyledons</taxon>
        <taxon>Gunneridae</taxon>
        <taxon>Pentapetalae</taxon>
        <taxon>rosids</taxon>
        <taxon>fabids</taxon>
        <taxon>Rosales</taxon>
        <taxon>Rosaceae</taxon>
        <taxon>Rosoideae</taxon>
        <taxon>Rosoideae incertae sedis</taxon>
        <taxon>Rubus</taxon>
    </lineage>
</organism>
<name>A0AAW1Y813_RUBAR</name>
<gene>
    <name evidence="6" type="ORF">M0R45_009783</name>
</gene>
<dbReference type="SUPFAM" id="SSF101936">
    <property type="entry name" value="DNA-binding pseudobarrel domain"/>
    <property type="match status" value="1"/>
</dbReference>
<keyword evidence="3" id="KW-0238">DNA-binding</keyword>
<proteinExistence type="predicted"/>
<dbReference type="Proteomes" id="UP001457282">
    <property type="component" value="Unassembled WGS sequence"/>
</dbReference>
<dbReference type="Gene3D" id="2.40.330.10">
    <property type="entry name" value="DNA-binding pseudobarrel domain"/>
    <property type="match status" value="1"/>
</dbReference>